<dbReference type="InterPro" id="IPR002321">
    <property type="entry name" value="Cyt_c_II"/>
</dbReference>
<organism evidence="7 8">
    <name type="scientific">Marinobacterium rhizophilum</name>
    <dbReference type="NCBI Taxonomy" id="420402"/>
    <lineage>
        <taxon>Bacteria</taxon>
        <taxon>Pseudomonadati</taxon>
        <taxon>Pseudomonadota</taxon>
        <taxon>Gammaproteobacteria</taxon>
        <taxon>Oceanospirillales</taxon>
        <taxon>Oceanospirillaceae</taxon>
        <taxon>Marinobacterium</taxon>
    </lineage>
</organism>
<keyword evidence="3" id="KW-0479">Metal-binding</keyword>
<reference evidence="7" key="1">
    <citation type="submission" date="2021-04" db="EMBL/GenBank/DDBJ databases">
        <title>Oceanospirillales bacteria with DddD are important DMSP degraders in coastal seawater.</title>
        <authorList>
            <person name="Liu J."/>
        </authorList>
    </citation>
    <scope>NUCLEOTIDE SEQUENCE</scope>
    <source>
        <strain evidence="7">D13-1</strain>
    </source>
</reference>
<dbReference type="PIRSF" id="PIRSF000027">
    <property type="entry name" value="Cytc_c_prime"/>
    <property type="match status" value="1"/>
</dbReference>
<feature type="signal peptide" evidence="6">
    <location>
        <begin position="1"/>
        <end position="24"/>
    </location>
</feature>
<proteinExistence type="predicted"/>
<protein>
    <submittedName>
        <fullName evidence="7">Cytochrome c</fullName>
    </submittedName>
</protein>
<dbReference type="PROSITE" id="PS51009">
    <property type="entry name" value="CYTCII"/>
    <property type="match status" value="1"/>
</dbReference>
<evidence type="ECO:0000256" key="1">
    <source>
        <dbReference type="ARBA" id="ARBA00022448"/>
    </source>
</evidence>
<dbReference type="Pfam" id="PF01322">
    <property type="entry name" value="Cytochrom_C_2"/>
    <property type="match status" value="1"/>
</dbReference>
<dbReference type="RefSeq" id="WP_255853938.1">
    <property type="nucleotide sequence ID" value="NZ_CP073347.1"/>
</dbReference>
<keyword evidence="8" id="KW-1185">Reference proteome</keyword>
<dbReference type="InterPro" id="IPR012127">
    <property type="entry name" value="Cyt_c_prime"/>
</dbReference>
<dbReference type="EMBL" id="CP073347">
    <property type="protein sequence ID" value="UTW11890.1"/>
    <property type="molecule type" value="Genomic_DNA"/>
</dbReference>
<keyword evidence="2" id="KW-0349">Heme</keyword>
<keyword evidence="5" id="KW-0408">Iron</keyword>
<evidence type="ECO:0000313" key="8">
    <source>
        <dbReference type="Proteomes" id="UP001058461"/>
    </source>
</evidence>
<accession>A0ABY5HHX1</accession>
<keyword evidence="1" id="KW-0813">Transport</keyword>
<evidence type="ECO:0000256" key="4">
    <source>
        <dbReference type="ARBA" id="ARBA00022982"/>
    </source>
</evidence>
<keyword evidence="4" id="KW-0249">Electron transport</keyword>
<evidence type="ECO:0000313" key="7">
    <source>
        <dbReference type="EMBL" id="UTW11890.1"/>
    </source>
</evidence>
<dbReference type="Gene3D" id="1.20.120.10">
    <property type="entry name" value="Cytochrome c/b562"/>
    <property type="match status" value="1"/>
</dbReference>
<gene>
    <name evidence="7" type="ORF">KDW95_22050</name>
</gene>
<evidence type="ECO:0000256" key="6">
    <source>
        <dbReference type="SAM" id="SignalP"/>
    </source>
</evidence>
<dbReference type="SUPFAM" id="SSF47175">
    <property type="entry name" value="Cytochromes"/>
    <property type="match status" value="1"/>
</dbReference>
<dbReference type="InterPro" id="IPR010980">
    <property type="entry name" value="Cyt_c/b562"/>
</dbReference>
<dbReference type="Proteomes" id="UP001058461">
    <property type="component" value="Chromosome"/>
</dbReference>
<feature type="chain" id="PRO_5047351151" evidence="6">
    <location>
        <begin position="25"/>
        <end position="160"/>
    </location>
</feature>
<name>A0ABY5HHX1_9GAMM</name>
<sequence>MIKLKGIVAAVATVSALGSSAVFAQDVEKVIEARQSFMQLYSFNLGLVGEMAKGNTEYDPEIAASAAQNLLALAKMNNSQMWPEGSSKADAGLDEMTRALPEMWSTFPKVLEKQDALTSALENFATVAGKDLDSLRGGMKAVGDGCKGCHTDFRAKKEEG</sequence>
<evidence type="ECO:0000256" key="3">
    <source>
        <dbReference type="ARBA" id="ARBA00022723"/>
    </source>
</evidence>
<evidence type="ECO:0000256" key="5">
    <source>
        <dbReference type="ARBA" id="ARBA00023004"/>
    </source>
</evidence>
<keyword evidence="6" id="KW-0732">Signal</keyword>
<evidence type="ECO:0000256" key="2">
    <source>
        <dbReference type="ARBA" id="ARBA00022617"/>
    </source>
</evidence>